<reference evidence="13" key="1">
    <citation type="submission" date="2021-01" db="EMBL/GenBank/DDBJ databases">
        <authorList>
            <person name="Corre E."/>
            <person name="Pelletier E."/>
            <person name="Niang G."/>
            <person name="Scheremetjew M."/>
            <person name="Finn R."/>
            <person name="Kale V."/>
            <person name="Holt S."/>
            <person name="Cochrane G."/>
            <person name="Meng A."/>
            <person name="Brown T."/>
            <person name="Cohen L."/>
        </authorList>
    </citation>
    <scope>NUCLEOTIDE SEQUENCE</scope>
</reference>
<keyword evidence="7" id="KW-0067">ATP-binding</keyword>
<evidence type="ECO:0000256" key="4">
    <source>
        <dbReference type="ARBA" id="ARBA00022692"/>
    </source>
</evidence>
<dbReference type="GO" id="GO:0016887">
    <property type="term" value="F:ATP hydrolysis activity"/>
    <property type="evidence" value="ECO:0007669"/>
    <property type="project" value="InterPro"/>
</dbReference>
<dbReference type="InterPro" id="IPR027417">
    <property type="entry name" value="P-loop_NTPase"/>
</dbReference>
<proteinExistence type="inferred from homology"/>
<dbReference type="PROSITE" id="PS00211">
    <property type="entry name" value="ABC_TRANSPORTER_1"/>
    <property type="match status" value="1"/>
</dbReference>
<dbReference type="Gene3D" id="3.40.50.300">
    <property type="entry name" value="P-loop containing nucleotide triphosphate hydrolases"/>
    <property type="match status" value="1"/>
</dbReference>
<dbReference type="EMBL" id="HBFQ01062936">
    <property type="protein sequence ID" value="CAD8870189.1"/>
    <property type="molecule type" value="Transcribed_RNA"/>
</dbReference>
<dbReference type="SMART" id="SM00382">
    <property type="entry name" value="AAA"/>
    <property type="match status" value="1"/>
</dbReference>
<feature type="region of interest" description="Disordered" evidence="10">
    <location>
        <begin position="493"/>
        <end position="518"/>
    </location>
</feature>
<dbReference type="GO" id="GO:0005319">
    <property type="term" value="F:lipid transporter activity"/>
    <property type="evidence" value="ECO:0007669"/>
    <property type="project" value="TreeGrafter"/>
</dbReference>
<evidence type="ECO:0000256" key="5">
    <source>
        <dbReference type="ARBA" id="ARBA00022737"/>
    </source>
</evidence>
<evidence type="ECO:0000256" key="9">
    <source>
        <dbReference type="ARBA" id="ARBA00023136"/>
    </source>
</evidence>
<sequence length="518" mass="56892">MLQICSSSLLTSLGGATVDVNLIGWDVAGPDILYLFVTAPLYMIAVVVVDYILHSPLAALGRHLDPQVSNQEEEMDVDVAAEGLRVQSSDSTTDVVRILALRKVYRTPEGAPKFAVKDLSFGLPRGECFGFLGINGAGKTSTLNMLTGAILPSGGTASLGGFDIVQEQWKVRRLIGYCPQHDALLDRLTVREHLHLFGRIKGTPLEELNRYCETMMADLSLTPHMNKLSMTLSGGNKRKLSLAISMMGSPPLIFLDEPSTGVDPAARRLMWRVIEHVSTKSCHSSVMLTTHNMEEAEALCSRIGIMVGGRLRCIGSNQHLKARFGKGYQLEVRLKSPVPSAMDEFVQKWTLPEQISPDTVSQLCGRIGDAQRATWICAGCEEGHLVHSAFERGGRVSANVFAEWWLLEDVAVGLANFLHENFPGNEVVERHDRTLRFRLPLTSSLADVFRSLEHSRENLGLAEYGISQTSLEQIFNDFAARQKEETGPVRGLGVANMGSAPPHSQSELTVMQQRNSQT</sequence>
<keyword evidence="5" id="KW-0677">Repeat</keyword>
<dbReference type="FunFam" id="3.40.50.300:FF:000335">
    <property type="entry name" value="ATP binding cassette subfamily A member 5"/>
    <property type="match status" value="1"/>
</dbReference>
<dbReference type="GO" id="GO:0016020">
    <property type="term" value="C:membrane"/>
    <property type="evidence" value="ECO:0007669"/>
    <property type="project" value="UniProtKB-SubCell"/>
</dbReference>
<accession>A0A7S1FJV7</accession>
<dbReference type="Pfam" id="PF23321">
    <property type="entry name" value="R1_ABCA1"/>
    <property type="match status" value="1"/>
</dbReference>
<feature type="transmembrane region" description="Helical" evidence="11">
    <location>
        <begin position="32"/>
        <end position="53"/>
    </location>
</feature>
<dbReference type="AlphaFoldDB" id="A0A7S1FJV7"/>
<evidence type="ECO:0000313" key="13">
    <source>
        <dbReference type="EMBL" id="CAD8870189.1"/>
    </source>
</evidence>
<dbReference type="InterPro" id="IPR003593">
    <property type="entry name" value="AAA+_ATPase"/>
</dbReference>
<dbReference type="InterPro" id="IPR017871">
    <property type="entry name" value="ABC_transporter-like_CS"/>
</dbReference>
<keyword evidence="9 11" id="KW-0472">Membrane</keyword>
<evidence type="ECO:0000256" key="6">
    <source>
        <dbReference type="ARBA" id="ARBA00022741"/>
    </source>
</evidence>
<protein>
    <recommendedName>
        <fullName evidence="12">ABC transporter domain-containing protein</fullName>
    </recommendedName>
</protein>
<feature type="domain" description="ABC transporter" evidence="12">
    <location>
        <begin position="99"/>
        <end position="333"/>
    </location>
</feature>
<feature type="compositionally biased region" description="Polar residues" evidence="10">
    <location>
        <begin position="502"/>
        <end position="518"/>
    </location>
</feature>
<dbReference type="SUPFAM" id="SSF52540">
    <property type="entry name" value="P-loop containing nucleoside triphosphate hydrolases"/>
    <property type="match status" value="1"/>
</dbReference>
<keyword evidence="8 11" id="KW-1133">Transmembrane helix</keyword>
<keyword evidence="4 11" id="KW-0812">Transmembrane</keyword>
<evidence type="ECO:0000256" key="1">
    <source>
        <dbReference type="ARBA" id="ARBA00004141"/>
    </source>
</evidence>
<evidence type="ECO:0000259" key="12">
    <source>
        <dbReference type="PROSITE" id="PS50893"/>
    </source>
</evidence>
<gene>
    <name evidence="13" type="ORF">NSCI0253_LOCUS44546</name>
</gene>
<keyword evidence="6" id="KW-0547">Nucleotide-binding</keyword>
<dbReference type="CDD" id="cd03263">
    <property type="entry name" value="ABC_subfamily_A"/>
    <property type="match status" value="1"/>
</dbReference>
<organism evidence="13">
    <name type="scientific">Noctiluca scintillans</name>
    <name type="common">Sea sparkle</name>
    <name type="synonym">Red tide dinoflagellate</name>
    <dbReference type="NCBI Taxonomy" id="2966"/>
    <lineage>
        <taxon>Eukaryota</taxon>
        <taxon>Sar</taxon>
        <taxon>Alveolata</taxon>
        <taxon>Dinophyceae</taxon>
        <taxon>Noctilucales</taxon>
        <taxon>Noctilucaceae</taxon>
        <taxon>Noctiluca</taxon>
    </lineage>
</organism>
<keyword evidence="3" id="KW-0813">Transport</keyword>
<dbReference type="PANTHER" id="PTHR19229:SF36">
    <property type="entry name" value="ATP-BINDING CASSETTE SUB-FAMILY A MEMBER 2"/>
    <property type="match status" value="1"/>
</dbReference>
<evidence type="ECO:0000256" key="3">
    <source>
        <dbReference type="ARBA" id="ARBA00022448"/>
    </source>
</evidence>
<dbReference type="InterPro" id="IPR003439">
    <property type="entry name" value="ABC_transporter-like_ATP-bd"/>
</dbReference>
<dbReference type="InterPro" id="IPR056264">
    <property type="entry name" value="R2_ABCA1-4-like"/>
</dbReference>
<dbReference type="Pfam" id="PF00005">
    <property type="entry name" value="ABC_tran"/>
    <property type="match status" value="1"/>
</dbReference>
<dbReference type="GO" id="GO:0005524">
    <property type="term" value="F:ATP binding"/>
    <property type="evidence" value="ECO:0007669"/>
    <property type="project" value="UniProtKB-KW"/>
</dbReference>
<dbReference type="PANTHER" id="PTHR19229">
    <property type="entry name" value="ATP-BINDING CASSETTE TRANSPORTER SUBFAMILY A ABCA"/>
    <property type="match status" value="1"/>
</dbReference>
<comment type="similarity">
    <text evidence="2">Belongs to the ABC transporter superfamily. ABCA family.</text>
</comment>
<comment type="subcellular location">
    <subcellularLocation>
        <location evidence="1">Membrane</location>
        <topology evidence="1">Multi-pass membrane protein</topology>
    </subcellularLocation>
</comment>
<dbReference type="PROSITE" id="PS50893">
    <property type="entry name" value="ABC_TRANSPORTER_2"/>
    <property type="match status" value="1"/>
</dbReference>
<evidence type="ECO:0000256" key="2">
    <source>
        <dbReference type="ARBA" id="ARBA00008869"/>
    </source>
</evidence>
<evidence type="ECO:0000256" key="8">
    <source>
        <dbReference type="ARBA" id="ARBA00022989"/>
    </source>
</evidence>
<name>A0A7S1FJV7_NOCSC</name>
<dbReference type="InterPro" id="IPR026082">
    <property type="entry name" value="ABCA"/>
</dbReference>
<evidence type="ECO:0000256" key="10">
    <source>
        <dbReference type="SAM" id="MobiDB-lite"/>
    </source>
</evidence>
<evidence type="ECO:0000256" key="11">
    <source>
        <dbReference type="SAM" id="Phobius"/>
    </source>
</evidence>
<evidence type="ECO:0000256" key="7">
    <source>
        <dbReference type="ARBA" id="ARBA00022840"/>
    </source>
</evidence>
<dbReference type="GO" id="GO:0140359">
    <property type="term" value="F:ABC-type transporter activity"/>
    <property type="evidence" value="ECO:0007669"/>
    <property type="project" value="InterPro"/>
</dbReference>